<dbReference type="EMBL" id="OMOQ01000003">
    <property type="protein sequence ID" value="SPH24323.1"/>
    <property type="molecule type" value="Genomic_DNA"/>
</dbReference>
<accession>A0A2R8BLW2</accession>
<dbReference type="RefSeq" id="WP_108854339.1">
    <property type="nucleotide sequence ID" value="NZ_OMOQ01000003.1"/>
</dbReference>
<dbReference type="Proteomes" id="UP000244924">
    <property type="component" value="Unassembled WGS sequence"/>
</dbReference>
<gene>
    <name evidence="2" type="ORF">DEA8626_03374</name>
</gene>
<protein>
    <submittedName>
        <fullName evidence="2">Uncharacterized protein</fullName>
    </submittedName>
</protein>
<dbReference type="OrthoDB" id="6163695at2"/>
<organism evidence="2 3">
    <name type="scientific">Albidovulum aquaemixtae</name>
    <dbReference type="NCBI Taxonomy" id="1542388"/>
    <lineage>
        <taxon>Bacteria</taxon>
        <taxon>Pseudomonadati</taxon>
        <taxon>Pseudomonadota</taxon>
        <taxon>Alphaproteobacteria</taxon>
        <taxon>Rhodobacterales</taxon>
        <taxon>Paracoccaceae</taxon>
        <taxon>Albidovulum</taxon>
    </lineage>
</organism>
<sequence length="114" mass="11807">MSSPNDLAFWAVTAVACYKLVSLLTGLGFAYMGYRLFIAGIEKPAATLEASSGAHALKLSRTAPGTFFALFGTAVVCVTLYQGFDIKLPSDAERVLSNLPALPADLASGSEGGS</sequence>
<reference evidence="2 3" key="1">
    <citation type="submission" date="2018-03" db="EMBL/GenBank/DDBJ databases">
        <authorList>
            <person name="Keele B.F."/>
        </authorList>
    </citation>
    <scope>NUCLEOTIDE SEQUENCE [LARGE SCALE GENOMIC DNA]</scope>
    <source>
        <strain evidence="2 3">CECT 8626</strain>
    </source>
</reference>
<dbReference type="AlphaFoldDB" id="A0A2R8BLW2"/>
<keyword evidence="1" id="KW-1133">Transmembrane helix</keyword>
<feature type="transmembrane region" description="Helical" evidence="1">
    <location>
        <begin position="67"/>
        <end position="84"/>
    </location>
</feature>
<name>A0A2R8BLW2_9RHOB</name>
<evidence type="ECO:0000313" key="3">
    <source>
        <dbReference type="Proteomes" id="UP000244924"/>
    </source>
</evidence>
<feature type="transmembrane region" description="Helical" evidence="1">
    <location>
        <begin position="7"/>
        <end position="34"/>
    </location>
</feature>
<evidence type="ECO:0000256" key="1">
    <source>
        <dbReference type="SAM" id="Phobius"/>
    </source>
</evidence>
<evidence type="ECO:0000313" key="2">
    <source>
        <dbReference type="EMBL" id="SPH24323.1"/>
    </source>
</evidence>
<proteinExistence type="predicted"/>
<keyword evidence="1" id="KW-0472">Membrane</keyword>
<keyword evidence="3" id="KW-1185">Reference proteome</keyword>
<keyword evidence="1" id="KW-0812">Transmembrane</keyword>